<accession>A0ABY2MB50</accession>
<proteinExistence type="predicted"/>
<evidence type="ECO:0008006" key="4">
    <source>
        <dbReference type="Google" id="ProtNLM"/>
    </source>
</evidence>
<feature type="chain" id="PRO_5046918089" description="Lipoprotein" evidence="1">
    <location>
        <begin position="18"/>
        <end position="81"/>
    </location>
</feature>
<reference evidence="3" key="1">
    <citation type="journal article" date="2019" name="PLoS Negl. Trop. Dis.">
        <title>Revisiting the worldwide diversity of Leptospira species in the environment.</title>
        <authorList>
            <person name="Vincent A.T."/>
            <person name="Schiettekatte O."/>
            <person name="Bourhy P."/>
            <person name="Veyrier F.J."/>
            <person name="Picardeau M."/>
        </authorList>
    </citation>
    <scope>NUCLEOTIDE SEQUENCE [LARGE SCALE GENOMIC DNA]</scope>
    <source>
        <strain evidence="3">201702690</strain>
    </source>
</reference>
<sequence length="81" mass="8833">MKPLLIIALLLAFVSCASDSSCFKSCDHNFSVCLLLTKDSKNPLGVYYYCQTLHDTCLNTCYPSGTGVRPYRGGNSRGSSE</sequence>
<comment type="caution">
    <text evidence="2">The sequence shown here is derived from an EMBL/GenBank/DDBJ whole genome shotgun (WGS) entry which is preliminary data.</text>
</comment>
<dbReference type="EMBL" id="RQGC01000007">
    <property type="protein sequence ID" value="TGL40719.1"/>
    <property type="molecule type" value="Genomic_DNA"/>
</dbReference>
<feature type="signal peptide" evidence="1">
    <location>
        <begin position="1"/>
        <end position="17"/>
    </location>
</feature>
<keyword evidence="1" id="KW-0732">Signal</keyword>
<protein>
    <recommendedName>
        <fullName evidence="4">Lipoprotein</fullName>
    </recommendedName>
</protein>
<evidence type="ECO:0000313" key="3">
    <source>
        <dbReference type="Proteomes" id="UP000297273"/>
    </source>
</evidence>
<gene>
    <name evidence="2" type="ORF">EHQ53_12105</name>
</gene>
<keyword evidence="3" id="KW-1185">Reference proteome</keyword>
<evidence type="ECO:0000313" key="2">
    <source>
        <dbReference type="EMBL" id="TGL40719.1"/>
    </source>
</evidence>
<dbReference type="Proteomes" id="UP000297273">
    <property type="component" value="Unassembled WGS sequence"/>
</dbReference>
<organism evidence="2 3">
    <name type="scientific">Leptospira langatensis</name>
    <dbReference type="NCBI Taxonomy" id="2484983"/>
    <lineage>
        <taxon>Bacteria</taxon>
        <taxon>Pseudomonadati</taxon>
        <taxon>Spirochaetota</taxon>
        <taxon>Spirochaetia</taxon>
        <taxon>Leptospirales</taxon>
        <taxon>Leptospiraceae</taxon>
        <taxon>Leptospira</taxon>
    </lineage>
</organism>
<evidence type="ECO:0000256" key="1">
    <source>
        <dbReference type="SAM" id="SignalP"/>
    </source>
</evidence>
<name>A0ABY2MB50_9LEPT</name>
<dbReference type="PROSITE" id="PS51257">
    <property type="entry name" value="PROKAR_LIPOPROTEIN"/>
    <property type="match status" value="1"/>
</dbReference>